<comment type="subcellular location">
    <subcellularLocation>
        <location evidence="1">Cell envelope</location>
    </subcellularLocation>
</comment>
<comment type="caution">
    <text evidence="6">The sequence shown here is derived from an EMBL/GenBank/DDBJ whole genome shotgun (WGS) entry which is preliminary data.</text>
</comment>
<keyword evidence="4" id="KW-0812">Transmembrane</keyword>
<dbReference type="PANTHER" id="PTHR42838">
    <property type="entry name" value="CYTOCHROME C OXIDASE SUBUNIT II"/>
    <property type="match status" value="1"/>
</dbReference>
<dbReference type="PROSITE" id="PS00078">
    <property type="entry name" value="COX2"/>
    <property type="match status" value="1"/>
</dbReference>
<feature type="transmembrane region" description="Helical" evidence="4">
    <location>
        <begin position="21"/>
        <end position="41"/>
    </location>
</feature>
<dbReference type="InterPro" id="IPR001505">
    <property type="entry name" value="Copper_CuA"/>
</dbReference>
<dbReference type="InterPro" id="IPR051403">
    <property type="entry name" value="NosZ/Cyto_c_oxidase_sub2"/>
</dbReference>
<dbReference type="Proteomes" id="UP001565471">
    <property type="component" value="Unassembled WGS sequence"/>
</dbReference>
<protein>
    <submittedName>
        <fullName evidence="6">Cytochrome c oxidase subunit 2</fullName>
    </submittedName>
</protein>
<sequence length="187" mass="20128">MASETDHSLGEAVAARIERRWATLSIVIVGVLVGMAAYIGIHQATMPQGRVETADPKTLHLSGEFVESNLGSEMLADGSVTVRAIGQQYSFTPQCIVVPAETPITFRATSADVVHGFLIEGTNINTMLVPGYVTDLPVRFKAPGDHVMPCQEFCGIGHQGMWGKVKVVDKAAFRDMAAAKRRLTCVD</sequence>
<dbReference type="InterPro" id="IPR002429">
    <property type="entry name" value="CcO_II-like_C"/>
</dbReference>
<evidence type="ECO:0000313" key="8">
    <source>
        <dbReference type="Proteomes" id="UP000673383"/>
    </source>
</evidence>
<name>A0A1E3EXT5_BRAEL</name>
<dbReference type="InterPro" id="IPR008972">
    <property type="entry name" value="Cupredoxin"/>
</dbReference>
<keyword evidence="2" id="KW-0479">Metal-binding</keyword>
<dbReference type="RefSeq" id="WP_016843913.1">
    <property type="nucleotide sequence ID" value="NZ_BJNL01000012.1"/>
</dbReference>
<evidence type="ECO:0000256" key="2">
    <source>
        <dbReference type="ARBA" id="ARBA00022723"/>
    </source>
</evidence>
<dbReference type="GO" id="GO:0016020">
    <property type="term" value="C:membrane"/>
    <property type="evidence" value="ECO:0007669"/>
    <property type="project" value="InterPro"/>
</dbReference>
<evidence type="ECO:0000256" key="4">
    <source>
        <dbReference type="SAM" id="Phobius"/>
    </source>
</evidence>
<evidence type="ECO:0000313" key="9">
    <source>
        <dbReference type="Proteomes" id="UP001565471"/>
    </source>
</evidence>
<gene>
    <name evidence="7" type="ORF">ABIF29_004980</name>
    <name evidence="6" type="ORF">JOH49_006001</name>
</gene>
<dbReference type="GO" id="GO:0005507">
    <property type="term" value="F:copper ion binding"/>
    <property type="evidence" value="ECO:0007669"/>
    <property type="project" value="InterPro"/>
</dbReference>
<dbReference type="PANTHER" id="PTHR42838:SF2">
    <property type="entry name" value="NITROUS-OXIDE REDUCTASE"/>
    <property type="match status" value="1"/>
</dbReference>
<dbReference type="OrthoDB" id="9781261at2"/>
<keyword evidence="9" id="KW-1185">Reference proteome</keyword>
<organism evidence="6 8">
    <name type="scientific">Bradyrhizobium elkanii</name>
    <dbReference type="NCBI Taxonomy" id="29448"/>
    <lineage>
        <taxon>Bacteria</taxon>
        <taxon>Pseudomonadati</taxon>
        <taxon>Pseudomonadota</taxon>
        <taxon>Alphaproteobacteria</taxon>
        <taxon>Hyphomicrobiales</taxon>
        <taxon>Nitrobacteraceae</taxon>
        <taxon>Bradyrhizobium</taxon>
    </lineage>
</organism>
<evidence type="ECO:0000256" key="3">
    <source>
        <dbReference type="ARBA" id="ARBA00023008"/>
    </source>
</evidence>
<evidence type="ECO:0000256" key="1">
    <source>
        <dbReference type="ARBA" id="ARBA00004196"/>
    </source>
</evidence>
<keyword evidence="3" id="KW-0186">Copper</keyword>
<dbReference type="GO" id="GO:0030313">
    <property type="term" value="C:cell envelope"/>
    <property type="evidence" value="ECO:0007669"/>
    <property type="project" value="UniProtKB-SubCell"/>
</dbReference>
<keyword evidence="4" id="KW-1133">Transmembrane helix</keyword>
<evidence type="ECO:0000313" key="6">
    <source>
        <dbReference type="EMBL" id="MBP1296248.1"/>
    </source>
</evidence>
<dbReference type="GO" id="GO:0004129">
    <property type="term" value="F:cytochrome-c oxidase activity"/>
    <property type="evidence" value="ECO:0007669"/>
    <property type="project" value="InterPro"/>
</dbReference>
<dbReference type="EMBL" id="JBGBZA010000002">
    <property type="protein sequence ID" value="MEY9318181.1"/>
    <property type="molecule type" value="Genomic_DNA"/>
</dbReference>
<feature type="domain" description="Cytochrome oxidase subunit II copper A binding" evidence="5">
    <location>
        <begin position="77"/>
        <end position="179"/>
    </location>
</feature>
<dbReference type="AlphaFoldDB" id="A0A1E3EXT5"/>
<dbReference type="Proteomes" id="UP000673383">
    <property type="component" value="Unassembled WGS sequence"/>
</dbReference>
<dbReference type="Gene3D" id="2.60.40.420">
    <property type="entry name" value="Cupredoxins - blue copper proteins"/>
    <property type="match status" value="1"/>
</dbReference>
<dbReference type="PROSITE" id="PS50857">
    <property type="entry name" value="COX2_CUA"/>
    <property type="match status" value="1"/>
</dbReference>
<reference evidence="7 9" key="2">
    <citation type="submission" date="2024-07" db="EMBL/GenBank/DDBJ databases">
        <title>Genomic Encyclopedia of Type Strains, Phase V (KMG-V): Genome sequencing to study the core and pangenomes of soil and plant-associated prokaryotes.</title>
        <authorList>
            <person name="Whitman W."/>
        </authorList>
    </citation>
    <scope>NUCLEOTIDE SEQUENCE [LARGE SCALE GENOMIC DNA]</scope>
    <source>
        <strain evidence="7 9">USDA 415</strain>
    </source>
</reference>
<keyword evidence="4" id="KW-0472">Membrane</keyword>
<dbReference type="SUPFAM" id="SSF49503">
    <property type="entry name" value="Cupredoxins"/>
    <property type="match status" value="1"/>
</dbReference>
<evidence type="ECO:0000313" key="7">
    <source>
        <dbReference type="EMBL" id="MEY9318181.1"/>
    </source>
</evidence>
<proteinExistence type="predicted"/>
<dbReference type="eggNOG" id="COG1622">
    <property type="taxonomic scope" value="Bacteria"/>
</dbReference>
<reference evidence="6" key="1">
    <citation type="submission" date="2021-02" db="EMBL/GenBank/DDBJ databases">
        <title>Genomic Encyclopedia of Type Strains, Phase IV (KMG-V): Genome sequencing to study the core and pangenomes of soil and plant-associated prokaryotes.</title>
        <authorList>
            <person name="Whitman W."/>
        </authorList>
    </citation>
    <scope>NUCLEOTIDE SEQUENCE</scope>
    <source>
        <strain evidence="6">USDA 406</strain>
    </source>
</reference>
<dbReference type="EMBL" id="JAFICZ010000001">
    <property type="protein sequence ID" value="MBP1296248.1"/>
    <property type="molecule type" value="Genomic_DNA"/>
</dbReference>
<dbReference type="GeneID" id="92953830"/>
<evidence type="ECO:0000259" key="5">
    <source>
        <dbReference type="PROSITE" id="PS50857"/>
    </source>
</evidence>
<dbReference type="Pfam" id="PF00116">
    <property type="entry name" value="COX2"/>
    <property type="match status" value="1"/>
</dbReference>
<accession>A0A1E3EXT5</accession>